<dbReference type="AlphaFoldDB" id="A0A6H1ZS88"/>
<reference evidence="1" key="1">
    <citation type="submission" date="2020-03" db="EMBL/GenBank/DDBJ databases">
        <title>The deep terrestrial virosphere.</title>
        <authorList>
            <person name="Holmfeldt K."/>
            <person name="Nilsson E."/>
            <person name="Simone D."/>
            <person name="Lopez-Fernandez M."/>
            <person name="Wu X."/>
            <person name="de Brujin I."/>
            <person name="Lundin D."/>
            <person name="Andersson A."/>
            <person name="Bertilsson S."/>
            <person name="Dopson M."/>
        </authorList>
    </citation>
    <scope>NUCLEOTIDE SEQUENCE</scope>
    <source>
        <strain evidence="1">TM448A01626</strain>
        <strain evidence="2">TM448B00920</strain>
    </source>
</reference>
<accession>A0A6H1ZS88</accession>
<name>A0A6H1ZS88_9ZZZZ</name>
<protein>
    <submittedName>
        <fullName evidence="1">Uncharacterized protein</fullName>
    </submittedName>
</protein>
<evidence type="ECO:0000313" key="1">
    <source>
        <dbReference type="EMBL" id="QJA50145.1"/>
    </source>
</evidence>
<evidence type="ECO:0000313" key="2">
    <source>
        <dbReference type="EMBL" id="QJH97076.1"/>
    </source>
</evidence>
<sequence>MFEVDEYGNKIFTINDGAYLKLVGENHPRKILDISDDGKFSKYVKKENVFHKTNSVGFNYHLLVEMEKVLKSPVIQITIEDIGEFELLVKDILEEKQFLNYKNNGFEIQCFYPIEKMKVLNKYKEPKTYSIGDKVRVNDSGGIVEAVSSSGKTFYVRFGKQITVVKIDAIDDEL</sequence>
<dbReference type="EMBL" id="MT144177">
    <property type="protein sequence ID" value="QJA50145.1"/>
    <property type="molecule type" value="Genomic_DNA"/>
</dbReference>
<gene>
    <name evidence="1" type="ORF">TM448A01626_0002</name>
    <name evidence="2" type="ORF">TM448B00920_0002</name>
</gene>
<organism evidence="1">
    <name type="scientific">viral metagenome</name>
    <dbReference type="NCBI Taxonomy" id="1070528"/>
    <lineage>
        <taxon>unclassified sequences</taxon>
        <taxon>metagenomes</taxon>
        <taxon>organismal metagenomes</taxon>
    </lineage>
</organism>
<proteinExistence type="predicted"/>
<dbReference type="EMBL" id="MT144673">
    <property type="protein sequence ID" value="QJH97076.1"/>
    <property type="molecule type" value="Genomic_DNA"/>
</dbReference>